<dbReference type="InterPro" id="IPR047655">
    <property type="entry name" value="Transpos_IS630-like"/>
</dbReference>
<dbReference type="EMBL" id="JQ345361">
    <property type="protein sequence ID" value="AFD29039.1"/>
    <property type="molecule type" value="Genomic_DNA"/>
</dbReference>
<dbReference type="NCBIfam" id="NF033545">
    <property type="entry name" value="transpos_IS630"/>
    <property type="match status" value="1"/>
</dbReference>
<organism evidence="3">
    <name type="scientific">Vibrio cholerae O37</name>
    <dbReference type="NCBI Taxonomy" id="185332"/>
    <lineage>
        <taxon>Bacteria</taxon>
        <taxon>Pseudomonadati</taxon>
        <taxon>Pseudomonadota</taxon>
        <taxon>Gammaproteobacteria</taxon>
        <taxon>Vibrionales</taxon>
        <taxon>Vibrionaceae</taxon>
        <taxon>Vibrio</taxon>
    </lineage>
</organism>
<dbReference type="SUPFAM" id="SSF53098">
    <property type="entry name" value="Ribonuclease H-like"/>
    <property type="match status" value="1"/>
</dbReference>
<reference evidence="3" key="1">
    <citation type="journal article" date="2012" name="FEBS Lett.">
        <title>Genomic analysis of ICEVchBan8: An atypical genetic element in Vibrio cholerae.</title>
        <authorList>
            <person name="Taviani E."/>
            <person name="Spagnoletti M."/>
            <person name="Ceccarelli D."/>
            <person name="Haley B.J."/>
            <person name="Hasan N.A."/>
            <person name="Chen A."/>
            <person name="Colombo M.M."/>
            <person name="Huq A."/>
            <person name="Colwell R.R."/>
        </authorList>
    </citation>
    <scope>NUCLEOTIDE SEQUENCE</scope>
    <source>
        <strain evidence="3">MZ03</strain>
    </source>
</reference>
<feature type="domain" description="Winged helix-turn helix" evidence="2">
    <location>
        <begin position="1"/>
        <end position="33"/>
    </location>
</feature>
<feature type="domain" description="Tc1-like transposase DDE" evidence="1">
    <location>
        <begin position="44"/>
        <end position="188"/>
    </location>
</feature>
<dbReference type="AlphaFoldDB" id="H9CJE4"/>
<evidence type="ECO:0000313" key="3">
    <source>
        <dbReference type="EMBL" id="AFD29039.1"/>
    </source>
</evidence>
<name>H9CJE4_VIBCL</name>
<dbReference type="InterPro" id="IPR038717">
    <property type="entry name" value="Tc1-like_DDE_dom"/>
</dbReference>
<proteinExistence type="predicted"/>
<dbReference type="Gene3D" id="3.30.420.10">
    <property type="entry name" value="Ribonuclease H-like superfamily/Ribonuclease H"/>
    <property type="match status" value="1"/>
</dbReference>
<sequence>MNKWLHHHGFSYKKLKGVPHKFDPEIQQVFIEYYNETLRNREDPVLFMDAVQPTQSTKLSYGWIRKGQNKVIDTTGSRSRLNIIGALPLQNIGGTVTETYDTINSESVVRLFWKLKKEHYPLEQKVHLVLDGTAYHQSEMVRNAARVLNMKLHYLPPYSPYLNPIERLWKVMNKYVRNNIYFSSKAEFTTAINEFFNVTLALLRNSEFMKSSSLNSE</sequence>
<dbReference type="GO" id="GO:0003676">
    <property type="term" value="F:nucleic acid binding"/>
    <property type="evidence" value="ECO:0007669"/>
    <property type="project" value="InterPro"/>
</dbReference>
<dbReference type="Pfam" id="PF13358">
    <property type="entry name" value="DDE_3"/>
    <property type="match status" value="1"/>
</dbReference>
<evidence type="ECO:0000259" key="1">
    <source>
        <dbReference type="Pfam" id="PF13358"/>
    </source>
</evidence>
<dbReference type="PANTHER" id="PTHR46564:SF1">
    <property type="entry name" value="TRANSPOSASE"/>
    <property type="match status" value="1"/>
</dbReference>
<evidence type="ECO:0000259" key="2">
    <source>
        <dbReference type="Pfam" id="PF13592"/>
    </source>
</evidence>
<dbReference type="InterPro" id="IPR025959">
    <property type="entry name" value="Winged_HTH_dom"/>
</dbReference>
<dbReference type="PANTHER" id="PTHR46564">
    <property type="entry name" value="TRANSPOSASE"/>
    <property type="match status" value="1"/>
</dbReference>
<dbReference type="InterPro" id="IPR036397">
    <property type="entry name" value="RNaseH_sf"/>
</dbReference>
<accession>H9CJE4</accession>
<protein>
    <submittedName>
        <fullName evidence="3">Transposase and inactivated derivative</fullName>
    </submittedName>
</protein>
<dbReference type="InterPro" id="IPR012337">
    <property type="entry name" value="RNaseH-like_sf"/>
</dbReference>
<dbReference type="Pfam" id="PF13592">
    <property type="entry name" value="HTH_33"/>
    <property type="match status" value="1"/>
</dbReference>